<proteinExistence type="predicted"/>
<protein>
    <submittedName>
        <fullName evidence="1">Uncharacterized protein</fullName>
    </submittedName>
</protein>
<evidence type="ECO:0000313" key="2">
    <source>
        <dbReference type="Proteomes" id="UP000315344"/>
    </source>
</evidence>
<gene>
    <name evidence="1" type="ORF">DI616_19990</name>
</gene>
<dbReference type="AlphaFoldDB" id="A0A533HZH0"/>
<reference evidence="1 2" key="1">
    <citation type="journal article" date="2017" name="Nat. Commun.">
        <title>In situ click chemistry generation of cyclooxygenase-2 inhibitors.</title>
        <authorList>
            <person name="Bhardwaj A."/>
            <person name="Kaur J."/>
            <person name="Wuest M."/>
            <person name="Wuest F."/>
        </authorList>
    </citation>
    <scope>NUCLEOTIDE SEQUENCE [LARGE SCALE GENOMIC DNA]</scope>
    <source>
        <strain evidence="1">S2_012_000_R3_94</strain>
    </source>
</reference>
<accession>A0A533HZH0</accession>
<sequence length="126" mass="13632">MSKNRVTGVSLEVRRGGAGTEIEESVGGFIEHKIQLFGGEVSAEVIGIGGHPYAVLLAHIPDQDHNGESWIARHTNTTPIDSRTLYIATVSAFSSTRYGALELVREGIIEAINRGDDAAARRRQYA</sequence>
<name>A0A533HZH0_PARDE</name>
<comment type="caution">
    <text evidence="1">The sequence shown here is derived from an EMBL/GenBank/DDBJ whole genome shotgun (WGS) entry which is preliminary data.</text>
</comment>
<dbReference type="Proteomes" id="UP000315344">
    <property type="component" value="Unassembled WGS sequence"/>
</dbReference>
<organism evidence="1 2">
    <name type="scientific">Paracoccus denitrificans</name>
    <dbReference type="NCBI Taxonomy" id="266"/>
    <lineage>
        <taxon>Bacteria</taxon>
        <taxon>Pseudomonadati</taxon>
        <taxon>Pseudomonadota</taxon>
        <taxon>Alphaproteobacteria</taxon>
        <taxon>Rhodobacterales</taxon>
        <taxon>Paracoccaceae</taxon>
        <taxon>Paracoccus</taxon>
    </lineage>
</organism>
<evidence type="ECO:0000313" key="1">
    <source>
        <dbReference type="EMBL" id="TKW63080.1"/>
    </source>
</evidence>
<dbReference type="EMBL" id="VAFL01000039">
    <property type="protein sequence ID" value="TKW63080.1"/>
    <property type="molecule type" value="Genomic_DNA"/>
</dbReference>